<dbReference type="InterPro" id="IPR045057">
    <property type="entry name" value="Gcn5-rel_NAT"/>
</dbReference>
<sequence>MLGTVSSCGAGLVGERRVAAFTLARATINAACAWQGGGMSDVISVQKNAETGRFEGFLDGELVGIADYRESGDVVDMPHTVVPEQFAGRGFAGQIVKFALDDIRAGGKKVQPTCPYVDSWISKHPEYEDLRAS</sequence>
<accession>A0ABN2BNC9</accession>
<organism evidence="2 3">
    <name type="scientific">Dermacoccus barathri</name>
    <dbReference type="NCBI Taxonomy" id="322601"/>
    <lineage>
        <taxon>Bacteria</taxon>
        <taxon>Bacillati</taxon>
        <taxon>Actinomycetota</taxon>
        <taxon>Actinomycetes</taxon>
        <taxon>Micrococcales</taxon>
        <taxon>Dermacoccaceae</taxon>
        <taxon>Dermacoccus</taxon>
    </lineage>
</organism>
<dbReference type="PANTHER" id="PTHR31435">
    <property type="entry name" value="PROTEIN NATD1"/>
    <property type="match status" value="1"/>
</dbReference>
<dbReference type="PANTHER" id="PTHR31435:SF10">
    <property type="entry name" value="BSR4717 PROTEIN"/>
    <property type="match status" value="1"/>
</dbReference>
<evidence type="ECO:0000313" key="3">
    <source>
        <dbReference type="Proteomes" id="UP001501288"/>
    </source>
</evidence>
<feature type="domain" description="N-acetyltransferase" evidence="1">
    <location>
        <begin position="46"/>
        <end position="132"/>
    </location>
</feature>
<keyword evidence="3" id="KW-1185">Reference proteome</keyword>
<proteinExistence type="predicted"/>
<evidence type="ECO:0000259" key="1">
    <source>
        <dbReference type="PROSITE" id="PS51729"/>
    </source>
</evidence>
<reference evidence="2 3" key="1">
    <citation type="journal article" date="2019" name="Int. J. Syst. Evol. Microbiol.">
        <title>The Global Catalogue of Microorganisms (GCM) 10K type strain sequencing project: providing services to taxonomists for standard genome sequencing and annotation.</title>
        <authorList>
            <consortium name="The Broad Institute Genomics Platform"/>
            <consortium name="The Broad Institute Genome Sequencing Center for Infectious Disease"/>
            <person name="Wu L."/>
            <person name="Ma J."/>
        </authorList>
    </citation>
    <scope>NUCLEOTIDE SEQUENCE [LARGE SCALE GENOMIC DNA]</scope>
    <source>
        <strain evidence="2 3">JCM 14588</strain>
    </source>
</reference>
<comment type="caution">
    <text evidence="2">The sequence shown here is derived from an EMBL/GenBank/DDBJ whole genome shotgun (WGS) entry which is preliminary data.</text>
</comment>
<dbReference type="Proteomes" id="UP001501288">
    <property type="component" value="Unassembled WGS sequence"/>
</dbReference>
<gene>
    <name evidence="2" type="ORF">GCM10009762_17320</name>
</gene>
<dbReference type="PROSITE" id="PS51729">
    <property type="entry name" value="GNAT_YJDJ"/>
    <property type="match status" value="1"/>
</dbReference>
<protein>
    <recommendedName>
        <fullName evidence="1">N-acetyltransferase domain-containing protein</fullName>
    </recommendedName>
</protein>
<dbReference type="InterPro" id="IPR016181">
    <property type="entry name" value="Acyl_CoA_acyltransferase"/>
</dbReference>
<dbReference type="Pfam" id="PF14542">
    <property type="entry name" value="Acetyltransf_CG"/>
    <property type="match status" value="1"/>
</dbReference>
<dbReference type="Gene3D" id="3.40.630.30">
    <property type="match status" value="1"/>
</dbReference>
<dbReference type="InterPro" id="IPR031165">
    <property type="entry name" value="GNAT_YJDJ"/>
</dbReference>
<evidence type="ECO:0000313" key="2">
    <source>
        <dbReference type="EMBL" id="GAA1544460.1"/>
    </source>
</evidence>
<dbReference type="EMBL" id="BAAANV010000037">
    <property type="protein sequence ID" value="GAA1544460.1"/>
    <property type="molecule type" value="Genomic_DNA"/>
</dbReference>
<dbReference type="SUPFAM" id="SSF55729">
    <property type="entry name" value="Acyl-CoA N-acyltransferases (Nat)"/>
    <property type="match status" value="1"/>
</dbReference>
<name>A0ABN2BNC9_9MICO</name>